<evidence type="ECO:0000313" key="2">
    <source>
        <dbReference type="Proteomes" id="UP000186108"/>
    </source>
</evidence>
<organism evidence="1 2">
    <name type="scientific">Rhodococcus opacus</name>
    <name type="common">Nocardia opaca</name>
    <dbReference type="NCBI Taxonomy" id="37919"/>
    <lineage>
        <taxon>Bacteria</taxon>
        <taxon>Bacillati</taxon>
        <taxon>Actinomycetota</taxon>
        <taxon>Actinomycetes</taxon>
        <taxon>Mycobacteriales</taxon>
        <taxon>Nocardiaceae</taxon>
        <taxon>Rhodococcus</taxon>
    </lineage>
</organism>
<dbReference type="PATRIC" id="fig|37919.13.peg.4286"/>
<dbReference type="EMBL" id="CP009111">
    <property type="protein sequence ID" value="ANS28769.1"/>
    <property type="molecule type" value="Genomic_DNA"/>
</dbReference>
<sequence>MHRHLLLGGNHDAASESDFCELLGAVDGPQAARVAGRPGCGAARPPACWAPFCPAADRTLRRRLNRTSRVGARELQETPIRMLRPFAARSFLSRWRLAFCGNRIWRPDGTHWISWHSKGAIDGHGTFRTHVALHRPAFGEKARLRSPPTIFNAPTGGYPHEPSLLPACGRSGGRKSKLGVRQFEVVRSTLIEDSVNELFGTPRGRVAA</sequence>
<reference evidence="1 2" key="1">
    <citation type="submission" date="2014-07" db="EMBL/GenBank/DDBJ databases">
        <authorList>
            <person name="Zhang J.E."/>
            <person name="Yang H."/>
            <person name="Guo J."/>
            <person name="Deng Z."/>
            <person name="Luo H."/>
            <person name="Luo M."/>
            <person name="Zhao B."/>
        </authorList>
    </citation>
    <scope>NUCLEOTIDE SEQUENCE [LARGE SCALE GENOMIC DNA]</scope>
    <source>
        <strain evidence="1 2">1CP</strain>
    </source>
</reference>
<evidence type="ECO:0000313" key="1">
    <source>
        <dbReference type="EMBL" id="ANS28769.1"/>
    </source>
</evidence>
<gene>
    <name evidence="1" type="ORF">R1CP_20445</name>
</gene>
<proteinExistence type="predicted"/>
<name>A0A1B1K867_RHOOP</name>
<dbReference type="Proteomes" id="UP000186108">
    <property type="component" value="Chromosome"/>
</dbReference>
<dbReference type="AlphaFoldDB" id="A0A1B1K867"/>
<protein>
    <submittedName>
        <fullName evidence="1">Uncharacterized protein</fullName>
    </submittedName>
</protein>
<accession>A0A1B1K867</accession>